<evidence type="ECO:0000313" key="2">
    <source>
        <dbReference type="Proteomes" id="UP000536179"/>
    </source>
</evidence>
<dbReference type="EMBL" id="JACHXU010000004">
    <property type="protein sequence ID" value="MBB3205588.1"/>
    <property type="molecule type" value="Genomic_DNA"/>
</dbReference>
<reference evidence="1 2" key="1">
    <citation type="submission" date="2020-08" db="EMBL/GenBank/DDBJ databases">
        <title>Genomic Encyclopedia of Type Strains, Phase III (KMG-III): the genomes of soil and plant-associated and newly described type strains.</title>
        <authorList>
            <person name="Whitman W."/>
        </authorList>
    </citation>
    <scope>NUCLEOTIDE SEQUENCE [LARGE SCALE GENOMIC DNA]</scope>
    <source>
        <strain evidence="1 2">CECT 8075</strain>
    </source>
</reference>
<dbReference type="Proteomes" id="UP000536179">
    <property type="component" value="Unassembled WGS sequence"/>
</dbReference>
<name>A0A7W5DWZ8_9BACT</name>
<sequence>MPLPSTAGAENSGQAYFLTLNYMIAASGAGAADTKRKYI</sequence>
<evidence type="ECO:0000313" key="1">
    <source>
        <dbReference type="EMBL" id="MBB3205588.1"/>
    </source>
</evidence>
<dbReference type="AlphaFoldDB" id="A0A7W5DWZ8"/>
<gene>
    <name evidence="1" type="ORF">FHS27_001392</name>
</gene>
<protein>
    <submittedName>
        <fullName evidence="1">Uncharacterized protein</fullName>
    </submittedName>
</protein>
<proteinExistence type="predicted"/>
<comment type="caution">
    <text evidence="1">The sequence shown here is derived from an EMBL/GenBank/DDBJ whole genome shotgun (WGS) entry which is preliminary data.</text>
</comment>
<keyword evidence="2" id="KW-1185">Reference proteome</keyword>
<organism evidence="1 2">
    <name type="scientific">Aporhodopirellula rubra</name>
    <dbReference type="NCBI Taxonomy" id="980271"/>
    <lineage>
        <taxon>Bacteria</taxon>
        <taxon>Pseudomonadati</taxon>
        <taxon>Planctomycetota</taxon>
        <taxon>Planctomycetia</taxon>
        <taxon>Pirellulales</taxon>
        <taxon>Pirellulaceae</taxon>
        <taxon>Aporhodopirellula</taxon>
    </lineage>
</organism>
<accession>A0A7W5DWZ8</accession>